<dbReference type="AlphaFoldDB" id="A0A4Z2ELB9"/>
<comment type="caution">
    <text evidence="2">The sequence shown here is derived from an EMBL/GenBank/DDBJ whole genome shotgun (WGS) entry which is preliminary data.</text>
</comment>
<dbReference type="Proteomes" id="UP000314294">
    <property type="component" value="Unassembled WGS sequence"/>
</dbReference>
<feature type="compositionally biased region" description="Polar residues" evidence="1">
    <location>
        <begin position="1"/>
        <end position="10"/>
    </location>
</feature>
<evidence type="ECO:0000313" key="3">
    <source>
        <dbReference type="Proteomes" id="UP000314294"/>
    </source>
</evidence>
<evidence type="ECO:0000313" key="2">
    <source>
        <dbReference type="EMBL" id="TNN29643.1"/>
    </source>
</evidence>
<evidence type="ECO:0000256" key="1">
    <source>
        <dbReference type="SAM" id="MobiDB-lite"/>
    </source>
</evidence>
<keyword evidence="3" id="KW-1185">Reference proteome</keyword>
<organism evidence="2 3">
    <name type="scientific">Liparis tanakae</name>
    <name type="common">Tanaka's snailfish</name>
    <dbReference type="NCBI Taxonomy" id="230148"/>
    <lineage>
        <taxon>Eukaryota</taxon>
        <taxon>Metazoa</taxon>
        <taxon>Chordata</taxon>
        <taxon>Craniata</taxon>
        <taxon>Vertebrata</taxon>
        <taxon>Euteleostomi</taxon>
        <taxon>Actinopterygii</taxon>
        <taxon>Neopterygii</taxon>
        <taxon>Teleostei</taxon>
        <taxon>Neoteleostei</taxon>
        <taxon>Acanthomorphata</taxon>
        <taxon>Eupercaria</taxon>
        <taxon>Perciformes</taxon>
        <taxon>Cottioidei</taxon>
        <taxon>Cottales</taxon>
        <taxon>Liparidae</taxon>
        <taxon>Liparis</taxon>
    </lineage>
</organism>
<protein>
    <submittedName>
        <fullName evidence="2">Uncharacterized protein</fullName>
    </submittedName>
</protein>
<feature type="compositionally biased region" description="Basic and acidic residues" evidence="1">
    <location>
        <begin position="13"/>
        <end position="27"/>
    </location>
</feature>
<proteinExistence type="predicted"/>
<gene>
    <name evidence="2" type="ORF">EYF80_060209</name>
</gene>
<reference evidence="2 3" key="1">
    <citation type="submission" date="2019-03" db="EMBL/GenBank/DDBJ databases">
        <title>First draft genome of Liparis tanakae, snailfish: a comprehensive survey of snailfish specific genes.</title>
        <authorList>
            <person name="Kim W."/>
            <person name="Song I."/>
            <person name="Jeong J.-H."/>
            <person name="Kim D."/>
            <person name="Kim S."/>
            <person name="Ryu S."/>
            <person name="Song J.Y."/>
            <person name="Lee S.K."/>
        </authorList>
    </citation>
    <scope>NUCLEOTIDE SEQUENCE [LARGE SCALE GENOMIC DNA]</scope>
    <source>
        <tissue evidence="2">Muscle</tissue>
    </source>
</reference>
<sequence length="64" mass="6899">MKSGRTQPGASDSEAKRRAPREPERSHVIPTAVSTAGESDTRRRRTKRRLKASQTPGGGGRRGG</sequence>
<dbReference type="EMBL" id="SRLO01005411">
    <property type="protein sequence ID" value="TNN29643.1"/>
    <property type="molecule type" value="Genomic_DNA"/>
</dbReference>
<feature type="region of interest" description="Disordered" evidence="1">
    <location>
        <begin position="1"/>
        <end position="64"/>
    </location>
</feature>
<feature type="compositionally biased region" description="Basic residues" evidence="1">
    <location>
        <begin position="42"/>
        <end position="51"/>
    </location>
</feature>
<accession>A0A4Z2ELB9</accession>
<name>A0A4Z2ELB9_9TELE</name>